<accession>A0A0G0M213</accession>
<dbReference type="STRING" id="1618573.UT19_C0002G0007"/>
<evidence type="ECO:0000256" key="2">
    <source>
        <dbReference type="ARBA" id="ARBA00022884"/>
    </source>
</evidence>
<dbReference type="InterPro" id="IPR012340">
    <property type="entry name" value="NA-bd_OB-fold"/>
</dbReference>
<dbReference type="AlphaFoldDB" id="A0A0G0M213"/>
<keyword evidence="2 3" id="KW-0694">RNA-binding</keyword>
<dbReference type="SUPFAM" id="SSF50249">
    <property type="entry name" value="Nucleic acid-binding proteins"/>
    <property type="match status" value="1"/>
</dbReference>
<keyword evidence="1 3" id="KW-0820">tRNA-binding</keyword>
<dbReference type="GO" id="GO:0000049">
    <property type="term" value="F:tRNA binding"/>
    <property type="evidence" value="ECO:0007669"/>
    <property type="project" value="UniProtKB-UniRule"/>
</dbReference>
<evidence type="ECO:0000313" key="6">
    <source>
        <dbReference type="Proteomes" id="UP000034932"/>
    </source>
</evidence>
<dbReference type="Gene3D" id="2.40.50.140">
    <property type="entry name" value="Nucleic acid-binding proteins"/>
    <property type="match status" value="1"/>
</dbReference>
<dbReference type="Proteomes" id="UP000034932">
    <property type="component" value="Unassembled WGS sequence"/>
</dbReference>
<dbReference type="InterPro" id="IPR002547">
    <property type="entry name" value="tRNA-bd_dom"/>
</dbReference>
<evidence type="ECO:0000313" key="5">
    <source>
        <dbReference type="EMBL" id="KKQ94365.1"/>
    </source>
</evidence>
<proteinExistence type="predicted"/>
<organism evidence="5 6">
    <name type="scientific">Candidatus Woesebacteria bacterium GW2011_GWB1_39_10b</name>
    <dbReference type="NCBI Taxonomy" id="1618573"/>
    <lineage>
        <taxon>Bacteria</taxon>
        <taxon>Candidatus Woeseibacteriota</taxon>
    </lineage>
</organism>
<dbReference type="PATRIC" id="fig|1618573.3.peg.131"/>
<evidence type="ECO:0000256" key="3">
    <source>
        <dbReference type="PROSITE-ProRule" id="PRU00209"/>
    </source>
</evidence>
<evidence type="ECO:0000256" key="1">
    <source>
        <dbReference type="ARBA" id="ARBA00022555"/>
    </source>
</evidence>
<protein>
    <submittedName>
        <fullName evidence="5">EMAP domain protein</fullName>
    </submittedName>
</protein>
<feature type="domain" description="TRNA-binding" evidence="4">
    <location>
        <begin position="1"/>
        <end position="81"/>
    </location>
</feature>
<comment type="caution">
    <text evidence="5">The sequence shown here is derived from an EMBL/GenBank/DDBJ whole genome shotgun (WGS) entry which is preliminary data.</text>
</comment>
<gene>
    <name evidence="5" type="ORF">UT19_C0002G0007</name>
</gene>
<reference evidence="5 6" key="1">
    <citation type="journal article" date="2015" name="Nature">
        <title>rRNA introns, odd ribosomes, and small enigmatic genomes across a large radiation of phyla.</title>
        <authorList>
            <person name="Brown C.T."/>
            <person name="Hug L.A."/>
            <person name="Thomas B.C."/>
            <person name="Sharon I."/>
            <person name="Castelle C.J."/>
            <person name="Singh A."/>
            <person name="Wilkins M.J."/>
            <person name="Williams K.H."/>
            <person name="Banfield J.F."/>
        </authorList>
    </citation>
    <scope>NUCLEOTIDE SEQUENCE [LARGE SCALE GENOMIC DNA]</scope>
</reference>
<dbReference type="EMBL" id="LBVW01000002">
    <property type="protein sequence ID" value="KKQ94365.1"/>
    <property type="molecule type" value="Genomic_DNA"/>
</dbReference>
<dbReference type="Pfam" id="PF01588">
    <property type="entry name" value="tRNA_bind"/>
    <property type="match status" value="1"/>
</dbReference>
<sequence length="81" mass="8952">MVKLIVNFGDHKRQIIVGLKKERENSKEIEGKQALFVVNLEQGEIMGEKSEGMLFDIGYADQITPVLAIPEKSVPNGVRAG</sequence>
<dbReference type="PROSITE" id="PS50886">
    <property type="entry name" value="TRBD"/>
    <property type="match status" value="1"/>
</dbReference>
<evidence type="ECO:0000259" key="4">
    <source>
        <dbReference type="PROSITE" id="PS50886"/>
    </source>
</evidence>
<name>A0A0G0M213_9BACT</name>